<sequence length="111" mass="11785">MTEIPSDAYIVGDDGLPIGHINIDQLTSDATLMMYEMAASAGDDAATDQVAIRWSGTHDPDYFGYLAAAALSLITRNILAPVLDAAAAVGLDLRPGLNRASDDAHRDLERN</sequence>
<dbReference type="RefSeq" id="WP_308478428.1">
    <property type="nucleotide sequence ID" value="NZ_OY726397.1"/>
</dbReference>
<gene>
    <name evidence="1" type="ORF">MU0053_003002</name>
</gene>
<dbReference type="Proteomes" id="UP001190465">
    <property type="component" value="Chromosome"/>
</dbReference>
<evidence type="ECO:0000313" key="2">
    <source>
        <dbReference type="Proteomes" id="UP001190465"/>
    </source>
</evidence>
<name>A0ABM9LW27_9MYCO</name>
<keyword evidence="2" id="KW-1185">Reference proteome</keyword>
<evidence type="ECO:0000313" key="1">
    <source>
        <dbReference type="EMBL" id="CAJ1505688.1"/>
    </source>
</evidence>
<accession>A0ABM9LW27</accession>
<proteinExistence type="predicted"/>
<reference evidence="1 2" key="1">
    <citation type="submission" date="2023-08" db="EMBL/GenBank/DDBJ databases">
        <authorList>
            <person name="Folkvardsen B D."/>
            <person name="Norman A."/>
        </authorList>
    </citation>
    <scope>NUCLEOTIDE SEQUENCE [LARGE SCALE GENOMIC DNA]</scope>
    <source>
        <strain evidence="1 2">Mu0053</strain>
    </source>
</reference>
<dbReference type="EMBL" id="OY726397">
    <property type="protein sequence ID" value="CAJ1505688.1"/>
    <property type="molecule type" value="Genomic_DNA"/>
</dbReference>
<organism evidence="1 2">
    <name type="scientific">[Mycobacterium] burgundiense</name>
    <dbReference type="NCBI Taxonomy" id="3064286"/>
    <lineage>
        <taxon>Bacteria</taxon>
        <taxon>Bacillati</taxon>
        <taxon>Actinomycetota</taxon>
        <taxon>Actinomycetes</taxon>
        <taxon>Mycobacteriales</taxon>
        <taxon>Mycobacteriaceae</taxon>
        <taxon>Mycolicibacterium</taxon>
    </lineage>
</organism>
<protein>
    <submittedName>
        <fullName evidence="1">Uncharacterized protein</fullName>
    </submittedName>
</protein>